<keyword evidence="2" id="KW-1185">Reference proteome</keyword>
<protein>
    <submittedName>
        <fullName evidence="1">Uncharacterized protein</fullName>
    </submittedName>
</protein>
<evidence type="ECO:0000313" key="2">
    <source>
        <dbReference type="Proteomes" id="UP000622547"/>
    </source>
</evidence>
<reference evidence="1 2" key="1">
    <citation type="submission" date="2021-01" db="EMBL/GenBank/DDBJ databases">
        <title>Whole genome shotgun sequence of Planotetraspora phitsanulokensis NBRC 104273.</title>
        <authorList>
            <person name="Komaki H."/>
            <person name="Tamura T."/>
        </authorList>
    </citation>
    <scope>NUCLEOTIDE SEQUENCE [LARGE SCALE GENOMIC DNA]</scope>
    <source>
        <strain evidence="1 2">NBRC 104273</strain>
    </source>
</reference>
<sequence length="94" mass="10303">MTRHPDGFEDAMKALAHRVWKRDQLDPDDRPSPTDFAFEFMTAMTHLGWKLIPITPPRTTGATGPEVYARGAAMVRQALPIRTAPEVDGGGADA</sequence>
<evidence type="ECO:0000313" key="1">
    <source>
        <dbReference type="EMBL" id="GII42836.1"/>
    </source>
</evidence>
<dbReference type="Proteomes" id="UP000622547">
    <property type="component" value="Unassembled WGS sequence"/>
</dbReference>
<accession>A0A8J3UE49</accession>
<dbReference type="RefSeq" id="WP_204078249.1">
    <property type="nucleotide sequence ID" value="NZ_BAABHI010000048.1"/>
</dbReference>
<proteinExistence type="predicted"/>
<dbReference type="AlphaFoldDB" id="A0A8J3UE49"/>
<comment type="caution">
    <text evidence="1">The sequence shown here is derived from an EMBL/GenBank/DDBJ whole genome shotgun (WGS) entry which is preliminary data.</text>
</comment>
<name>A0A8J3UE49_9ACTN</name>
<organism evidence="1 2">
    <name type="scientific">Planotetraspora phitsanulokensis</name>
    <dbReference type="NCBI Taxonomy" id="575192"/>
    <lineage>
        <taxon>Bacteria</taxon>
        <taxon>Bacillati</taxon>
        <taxon>Actinomycetota</taxon>
        <taxon>Actinomycetes</taxon>
        <taxon>Streptosporangiales</taxon>
        <taxon>Streptosporangiaceae</taxon>
        <taxon>Planotetraspora</taxon>
    </lineage>
</organism>
<gene>
    <name evidence="1" type="ORF">Pph01_78390</name>
</gene>
<dbReference type="EMBL" id="BOOP01000048">
    <property type="protein sequence ID" value="GII42836.1"/>
    <property type="molecule type" value="Genomic_DNA"/>
</dbReference>